<gene>
    <name evidence="2" type="ORF">Pmani_021801</name>
</gene>
<organism evidence="2 3">
    <name type="scientific">Petrolisthes manimaculis</name>
    <dbReference type="NCBI Taxonomy" id="1843537"/>
    <lineage>
        <taxon>Eukaryota</taxon>
        <taxon>Metazoa</taxon>
        <taxon>Ecdysozoa</taxon>
        <taxon>Arthropoda</taxon>
        <taxon>Crustacea</taxon>
        <taxon>Multicrustacea</taxon>
        <taxon>Malacostraca</taxon>
        <taxon>Eumalacostraca</taxon>
        <taxon>Eucarida</taxon>
        <taxon>Decapoda</taxon>
        <taxon>Pleocyemata</taxon>
        <taxon>Anomura</taxon>
        <taxon>Galatheoidea</taxon>
        <taxon>Porcellanidae</taxon>
        <taxon>Petrolisthes</taxon>
    </lineage>
</organism>
<evidence type="ECO:0000256" key="1">
    <source>
        <dbReference type="SAM" id="MobiDB-lite"/>
    </source>
</evidence>
<keyword evidence="3" id="KW-1185">Reference proteome</keyword>
<proteinExistence type="predicted"/>
<feature type="region of interest" description="Disordered" evidence="1">
    <location>
        <begin position="1"/>
        <end position="25"/>
    </location>
</feature>
<protein>
    <submittedName>
        <fullName evidence="2">Uncharacterized protein</fullName>
    </submittedName>
</protein>
<name>A0AAE1PF34_9EUCA</name>
<accession>A0AAE1PF34</accession>
<evidence type="ECO:0000313" key="3">
    <source>
        <dbReference type="Proteomes" id="UP001292094"/>
    </source>
</evidence>
<reference evidence="2" key="1">
    <citation type="submission" date="2023-11" db="EMBL/GenBank/DDBJ databases">
        <title>Genome assemblies of two species of porcelain crab, Petrolisthes cinctipes and Petrolisthes manimaculis (Anomura: Porcellanidae).</title>
        <authorList>
            <person name="Angst P."/>
        </authorList>
    </citation>
    <scope>NUCLEOTIDE SEQUENCE</scope>
    <source>
        <strain evidence="2">PB745_02</strain>
        <tissue evidence="2">Gill</tissue>
    </source>
</reference>
<dbReference type="EMBL" id="JAWZYT010002144">
    <property type="protein sequence ID" value="KAK4306371.1"/>
    <property type="molecule type" value="Genomic_DNA"/>
</dbReference>
<sequence>MTSMKMTEDGEEVLPSLGTQPPQEEQGCISCQTLTQKLDISKQWNKFFRLKLANVDLMVRACEREKERNLQLQLAYDQSDRDCTYMREQLATLLPEISPLRKRLKETEEQLQEEIQGREKAEIKVDSMKSAMDQQCHKIYMLQKKTNATNWDLIQKKLLLSRALVRRLKVDVSHKESEYHIPC</sequence>
<dbReference type="Proteomes" id="UP001292094">
    <property type="component" value="Unassembled WGS sequence"/>
</dbReference>
<comment type="caution">
    <text evidence="2">The sequence shown here is derived from an EMBL/GenBank/DDBJ whole genome shotgun (WGS) entry which is preliminary data.</text>
</comment>
<dbReference type="AlphaFoldDB" id="A0AAE1PF34"/>
<evidence type="ECO:0000313" key="2">
    <source>
        <dbReference type="EMBL" id="KAK4306371.1"/>
    </source>
</evidence>